<dbReference type="PROSITE" id="PS00893">
    <property type="entry name" value="NUDIX_BOX"/>
    <property type="match status" value="1"/>
</dbReference>
<evidence type="ECO:0000313" key="5">
    <source>
        <dbReference type="Proteomes" id="UP000051008"/>
    </source>
</evidence>
<dbReference type="SUPFAM" id="SSF55811">
    <property type="entry name" value="Nudix"/>
    <property type="match status" value="1"/>
</dbReference>
<evidence type="ECO:0000256" key="2">
    <source>
        <dbReference type="ARBA" id="ARBA00022801"/>
    </source>
</evidence>
<keyword evidence="2" id="KW-0378">Hydrolase</keyword>
<dbReference type="Pfam" id="PF00293">
    <property type="entry name" value="NUDIX"/>
    <property type="match status" value="1"/>
</dbReference>
<evidence type="ECO:0000256" key="1">
    <source>
        <dbReference type="ARBA" id="ARBA00001946"/>
    </source>
</evidence>
<dbReference type="Gene3D" id="3.90.79.10">
    <property type="entry name" value="Nucleoside Triphosphate Pyrophosphohydrolase"/>
    <property type="match status" value="1"/>
</dbReference>
<dbReference type="AlphaFoldDB" id="A0A0R2ACS9"/>
<dbReference type="Proteomes" id="UP000051008">
    <property type="component" value="Unassembled WGS sequence"/>
</dbReference>
<dbReference type="PROSITE" id="PS51462">
    <property type="entry name" value="NUDIX"/>
    <property type="match status" value="1"/>
</dbReference>
<dbReference type="PANTHER" id="PTHR11839:SF18">
    <property type="entry name" value="NUDIX HYDROLASE DOMAIN-CONTAINING PROTEIN"/>
    <property type="match status" value="1"/>
</dbReference>
<dbReference type="GO" id="GO:0019693">
    <property type="term" value="P:ribose phosphate metabolic process"/>
    <property type="evidence" value="ECO:0007669"/>
    <property type="project" value="TreeGrafter"/>
</dbReference>
<dbReference type="GO" id="GO:0006753">
    <property type="term" value="P:nucleoside phosphate metabolic process"/>
    <property type="evidence" value="ECO:0007669"/>
    <property type="project" value="TreeGrafter"/>
</dbReference>
<dbReference type="PANTHER" id="PTHR11839">
    <property type="entry name" value="UDP/ADP-SUGAR PYROPHOSPHATASE"/>
    <property type="match status" value="1"/>
</dbReference>
<name>A0A0R2ACS9_9LACO</name>
<comment type="caution">
    <text evidence="4">The sequence shown here is derived from an EMBL/GenBank/DDBJ whole genome shotgun (WGS) entry which is preliminary data.</text>
</comment>
<accession>A0A0R2ACS9</accession>
<dbReference type="PATRIC" id="fig|1423718.3.peg.1673"/>
<dbReference type="CDD" id="cd03424">
    <property type="entry name" value="NUDIX_ADPRase_Nudt5_UGPPase_Nudt14"/>
    <property type="match status" value="1"/>
</dbReference>
<gene>
    <name evidence="4" type="ORF">FC14_GL001608</name>
</gene>
<comment type="cofactor">
    <cofactor evidence="1">
        <name>Mg(2+)</name>
        <dbReference type="ChEBI" id="CHEBI:18420"/>
    </cofactor>
</comment>
<dbReference type="GO" id="GO:0016787">
    <property type="term" value="F:hydrolase activity"/>
    <property type="evidence" value="ECO:0007669"/>
    <property type="project" value="UniProtKB-KW"/>
</dbReference>
<dbReference type="EMBL" id="AYYP01000022">
    <property type="protein sequence ID" value="KRM64957.1"/>
    <property type="molecule type" value="Genomic_DNA"/>
</dbReference>
<evidence type="ECO:0000259" key="3">
    <source>
        <dbReference type="PROSITE" id="PS51462"/>
    </source>
</evidence>
<dbReference type="OrthoDB" id="9806150at2"/>
<feature type="domain" description="Nudix hydrolase" evidence="3">
    <location>
        <begin position="40"/>
        <end position="170"/>
    </location>
</feature>
<dbReference type="FunFam" id="3.90.79.10:FF:000024">
    <property type="entry name" value="ADP-ribose pyrophosphatase"/>
    <property type="match status" value="1"/>
</dbReference>
<dbReference type="InterPro" id="IPR015797">
    <property type="entry name" value="NUDIX_hydrolase-like_dom_sf"/>
</dbReference>
<dbReference type="RefSeq" id="WP_056976494.1">
    <property type="nucleotide sequence ID" value="NZ_AYYP01000022.1"/>
</dbReference>
<sequence>MDFEEKVISNQNLYDGAILKLDLETVSLPDGRQAKREIVRHQGAVGIIAITPANKIVLIRQWRAPLGQVTLEIPAGKIEPGETPSQTAVRELNEETRFQAEKLELLTEFYTSPGFADEKMYLYHAVNLQAVADKLAQDDDEFLQLEELTLAEVQAQIAAGTICDAKTLMAIMIWQAMQ</sequence>
<dbReference type="InterPro" id="IPR000086">
    <property type="entry name" value="NUDIX_hydrolase_dom"/>
</dbReference>
<dbReference type="GO" id="GO:0005829">
    <property type="term" value="C:cytosol"/>
    <property type="evidence" value="ECO:0007669"/>
    <property type="project" value="TreeGrafter"/>
</dbReference>
<dbReference type="InterPro" id="IPR020084">
    <property type="entry name" value="NUDIX_hydrolase_CS"/>
</dbReference>
<evidence type="ECO:0000313" key="4">
    <source>
        <dbReference type="EMBL" id="KRM64957.1"/>
    </source>
</evidence>
<proteinExistence type="predicted"/>
<keyword evidence="5" id="KW-1185">Reference proteome</keyword>
<protein>
    <submittedName>
        <fullName evidence="4">ADP-ribose pyrophosphatase</fullName>
    </submittedName>
</protein>
<organism evidence="4 5">
    <name type="scientific">Ligilactobacillus agilis DSM 20509</name>
    <dbReference type="NCBI Taxonomy" id="1423718"/>
    <lineage>
        <taxon>Bacteria</taxon>
        <taxon>Bacillati</taxon>
        <taxon>Bacillota</taxon>
        <taxon>Bacilli</taxon>
        <taxon>Lactobacillales</taxon>
        <taxon>Lactobacillaceae</taxon>
        <taxon>Ligilactobacillus</taxon>
    </lineage>
</organism>
<reference evidence="4 5" key="1">
    <citation type="journal article" date="2015" name="Genome Announc.">
        <title>Expanding the biotechnology potential of lactobacilli through comparative genomics of 213 strains and associated genera.</title>
        <authorList>
            <person name="Sun Z."/>
            <person name="Harris H.M."/>
            <person name="McCann A."/>
            <person name="Guo C."/>
            <person name="Argimon S."/>
            <person name="Zhang W."/>
            <person name="Yang X."/>
            <person name="Jeffery I.B."/>
            <person name="Cooney J.C."/>
            <person name="Kagawa T.F."/>
            <person name="Liu W."/>
            <person name="Song Y."/>
            <person name="Salvetti E."/>
            <person name="Wrobel A."/>
            <person name="Rasinkangas P."/>
            <person name="Parkhill J."/>
            <person name="Rea M.C."/>
            <person name="O'Sullivan O."/>
            <person name="Ritari J."/>
            <person name="Douillard F.P."/>
            <person name="Paul Ross R."/>
            <person name="Yang R."/>
            <person name="Briner A.E."/>
            <person name="Felis G.E."/>
            <person name="de Vos W.M."/>
            <person name="Barrangou R."/>
            <person name="Klaenhammer T.R."/>
            <person name="Caufield P.W."/>
            <person name="Cui Y."/>
            <person name="Zhang H."/>
            <person name="O'Toole P.W."/>
        </authorList>
    </citation>
    <scope>NUCLEOTIDE SEQUENCE [LARGE SCALE GENOMIC DNA]</scope>
    <source>
        <strain evidence="4 5">DSM 20509</strain>
    </source>
</reference>